<dbReference type="PROSITE" id="PS01302">
    <property type="entry name" value="UPF0758"/>
    <property type="match status" value="1"/>
</dbReference>
<evidence type="ECO:0000313" key="9">
    <source>
        <dbReference type="EMBL" id="SDK26420.1"/>
    </source>
</evidence>
<dbReference type="CDD" id="cd08071">
    <property type="entry name" value="MPN_DUF2466"/>
    <property type="match status" value="1"/>
</dbReference>
<dbReference type="NCBIfam" id="NF000642">
    <property type="entry name" value="PRK00024.1"/>
    <property type="match status" value="1"/>
</dbReference>
<dbReference type="InterPro" id="IPR001405">
    <property type="entry name" value="UPF0758"/>
</dbReference>
<dbReference type="OrthoDB" id="9804482at2"/>
<sequence length="227" mass="25880">MTLMIKEMHASDKPRERLLTYGPDKLNNQELLAIIINSGSRDESSLTLANRIIKDFKTIRDLRDITYQELTSLKGIGQVKAVSILAMVELAVRMHTHSLEEEVYIKSPEDVSLLLMEKLRYYQQEHFVVLYLSTKNMVIHQNTLFKGSLNTSIVHPREIYKEAVKRSAAAIICAHNHPSGDPTPSQEDIEVTKRLKECGELIGIDFLDHIIIGSGKYLSLKEMNYIN</sequence>
<organism evidence="9 10">
    <name type="scientific">Lacicoccus qingdaonensis</name>
    <dbReference type="NCBI Taxonomy" id="576118"/>
    <lineage>
        <taxon>Bacteria</taxon>
        <taxon>Bacillati</taxon>
        <taxon>Bacillota</taxon>
        <taxon>Bacilli</taxon>
        <taxon>Bacillales</taxon>
        <taxon>Salinicoccaceae</taxon>
        <taxon>Lacicoccus</taxon>
    </lineage>
</organism>
<dbReference type="STRING" id="576118.SAMN05216216_101258"/>
<dbReference type="Gene3D" id="3.40.140.10">
    <property type="entry name" value="Cytidine Deaminase, domain 2"/>
    <property type="match status" value="1"/>
</dbReference>
<dbReference type="Pfam" id="PF04002">
    <property type="entry name" value="RadC"/>
    <property type="match status" value="1"/>
</dbReference>
<evidence type="ECO:0000256" key="5">
    <source>
        <dbReference type="ARBA" id="ARBA00022833"/>
    </source>
</evidence>
<dbReference type="InterPro" id="IPR020891">
    <property type="entry name" value="UPF0758_CS"/>
</dbReference>
<keyword evidence="5" id="KW-0862">Zinc</keyword>
<dbReference type="GO" id="GO:0006508">
    <property type="term" value="P:proteolysis"/>
    <property type="evidence" value="ECO:0007669"/>
    <property type="project" value="UniProtKB-KW"/>
</dbReference>
<dbReference type="InterPro" id="IPR010994">
    <property type="entry name" value="RuvA_2-like"/>
</dbReference>
<evidence type="ECO:0000256" key="6">
    <source>
        <dbReference type="ARBA" id="ARBA00023049"/>
    </source>
</evidence>
<dbReference type="InterPro" id="IPR046778">
    <property type="entry name" value="UPF0758_N"/>
</dbReference>
<dbReference type="EMBL" id="FNFY01000001">
    <property type="protein sequence ID" value="SDK26420.1"/>
    <property type="molecule type" value="Genomic_DNA"/>
</dbReference>
<evidence type="ECO:0000256" key="3">
    <source>
        <dbReference type="ARBA" id="ARBA00022723"/>
    </source>
</evidence>
<dbReference type="Pfam" id="PF20582">
    <property type="entry name" value="UPF0758_N"/>
    <property type="match status" value="1"/>
</dbReference>
<evidence type="ECO:0000256" key="4">
    <source>
        <dbReference type="ARBA" id="ARBA00022801"/>
    </source>
</evidence>
<evidence type="ECO:0000259" key="8">
    <source>
        <dbReference type="PROSITE" id="PS50249"/>
    </source>
</evidence>
<dbReference type="PANTHER" id="PTHR30471">
    <property type="entry name" value="DNA REPAIR PROTEIN RADC"/>
    <property type="match status" value="1"/>
</dbReference>
<comment type="similarity">
    <text evidence="1 7">Belongs to the UPF0758 family.</text>
</comment>
<keyword evidence="4" id="KW-0378">Hydrolase</keyword>
<dbReference type="NCBIfam" id="TIGR00608">
    <property type="entry name" value="radc"/>
    <property type="match status" value="1"/>
</dbReference>
<name>A0A1G9AIL9_9BACL</name>
<dbReference type="GO" id="GO:0008237">
    <property type="term" value="F:metallopeptidase activity"/>
    <property type="evidence" value="ECO:0007669"/>
    <property type="project" value="UniProtKB-KW"/>
</dbReference>
<dbReference type="PROSITE" id="PS50249">
    <property type="entry name" value="MPN"/>
    <property type="match status" value="1"/>
</dbReference>
<feature type="domain" description="MPN" evidence="8">
    <location>
        <begin position="104"/>
        <end position="226"/>
    </location>
</feature>
<dbReference type="AlphaFoldDB" id="A0A1G9AIL9"/>
<keyword evidence="2" id="KW-0645">Protease</keyword>
<dbReference type="RefSeq" id="WP_092983867.1">
    <property type="nucleotide sequence ID" value="NZ_FNFY01000001.1"/>
</dbReference>
<protein>
    <submittedName>
        <fullName evidence="9">DNA replication and repair protein RadC</fullName>
    </submittedName>
</protein>
<evidence type="ECO:0000313" key="10">
    <source>
        <dbReference type="Proteomes" id="UP000199008"/>
    </source>
</evidence>
<dbReference type="PANTHER" id="PTHR30471:SF3">
    <property type="entry name" value="UPF0758 PROTEIN YEES-RELATED"/>
    <property type="match status" value="1"/>
</dbReference>
<evidence type="ECO:0000256" key="7">
    <source>
        <dbReference type="RuleBase" id="RU003797"/>
    </source>
</evidence>
<evidence type="ECO:0000256" key="2">
    <source>
        <dbReference type="ARBA" id="ARBA00022670"/>
    </source>
</evidence>
<dbReference type="Gene3D" id="1.10.150.20">
    <property type="entry name" value="5' to 3' exonuclease, C-terminal subdomain"/>
    <property type="match status" value="1"/>
</dbReference>
<reference evidence="10" key="1">
    <citation type="submission" date="2016-10" db="EMBL/GenBank/DDBJ databases">
        <authorList>
            <person name="Varghese N."/>
            <person name="Submissions S."/>
        </authorList>
    </citation>
    <scope>NUCLEOTIDE SEQUENCE [LARGE SCALE GENOMIC DNA]</scope>
    <source>
        <strain evidence="10">CGMCC 1.8895</strain>
    </source>
</reference>
<dbReference type="SUPFAM" id="SSF47781">
    <property type="entry name" value="RuvA domain 2-like"/>
    <property type="match status" value="1"/>
</dbReference>
<dbReference type="InterPro" id="IPR025657">
    <property type="entry name" value="RadC_JAB"/>
</dbReference>
<gene>
    <name evidence="9" type="ORF">SAMN05216216_101258</name>
</gene>
<dbReference type="GO" id="GO:0046872">
    <property type="term" value="F:metal ion binding"/>
    <property type="evidence" value="ECO:0007669"/>
    <property type="project" value="UniProtKB-KW"/>
</dbReference>
<dbReference type="Proteomes" id="UP000199008">
    <property type="component" value="Unassembled WGS sequence"/>
</dbReference>
<keyword evidence="3" id="KW-0479">Metal-binding</keyword>
<keyword evidence="6" id="KW-0482">Metalloprotease</keyword>
<keyword evidence="10" id="KW-1185">Reference proteome</keyword>
<accession>A0A1G9AIL9</accession>
<evidence type="ECO:0000256" key="1">
    <source>
        <dbReference type="ARBA" id="ARBA00010243"/>
    </source>
</evidence>
<dbReference type="SUPFAM" id="SSF102712">
    <property type="entry name" value="JAB1/MPN domain"/>
    <property type="match status" value="1"/>
</dbReference>
<dbReference type="InterPro" id="IPR037518">
    <property type="entry name" value="MPN"/>
</dbReference>
<proteinExistence type="inferred from homology"/>